<evidence type="ECO:0000256" key="7">
    <source>
        <dbReference type="ARBA" id="ARBA00023306"/>
    </source>
</evidence>
<dbReference type="Gene3D" id="1.25.40.10">
    <property type="entry name" value="Tetratricopeptide repeat domain"/>
    <property type="match status" value="1"/>
</dbReference>
<dbReference type="InterPro" id="IPR014009">
    <property type="entry name" value="PIK_FAT"/>
</dbReference>
<organism evidence="14 15">
    <name type="scientific">Ciona savignyi</name>
    <name type="common">Pacific transparent sea squirt</name>
    <dbReference type="NCBI Taxonomy" id="51511"/>
    <lineage>
        <taxon>Eukaryota</taxon>
        <taxon>Metazoa</taxon>
        <taxon>Chordata</taxon>
        <taxon>Tunicata</taxon>
        <taxon>Ascidiacea</taxon>
        <taxon>Phlebobranchia</taxon>
        <taxon>Cionidae</taxon>
        <taxon>Ciona</taxon>
    </lineage>
</organism>
<dbReference type="InterPro" id="IPR011989">
    <property type="entry name" value="ARM-like"/>
</dbReference>
<dbReference type="InterPro" id="IPR003151">
    <property type="entry name" value="PIK-rel_kinase_FAT"/>
</dbReference>
<dbReference type="SUPFAM" id="SSF56112">
    <property type="entry name" value="Protein kinase-like (PK-like)"/>
    <property type="match status" value="1"/>
</dbReference>
<dbReference type="GO" id="GO:0038202">
    <property type="term" value="P:TORC1 signaling"/>
    <property type="evidence" value="ECO:0007669"/>
    <property type="project" value="TreeGrafter"/>
</dbReference>
<comment type="catalytic activity">
    <reaction evidence="9">
        <text>L-seryl-[protein] + ATP = O-phospho-L-seryl-[protein] + ADP + H(+)</text>
        <dbReference type="Rhea" id="RHEA:17989"/>
        <dbReference type="Rhea" id="RHEA-COMP:9863"/>
        <dbReference type="Rhea" id="RHEA-COMP:11604"/>
        <dbReference type="ChEBI" id="CHEBI:15378"/>
        <dbReference type="ChEBI" id="CHEBI:29999"/>
        <dbReference type="ChEBI" id="CHEBI:30616"/>
        <dbReference type="ChEBI" id="CHEBI:83421"/>
        <dbReference type="ChEBI" id="CHEBI:456216"/>
        <dbReference type="EC" id="2.7.11.1"/>
    </reaction>
</comment>
<dbReference type="InterPro" id="IPR016024">
    <property type="entry name" value="ARM-type_fold"/>
</dbReference>
<dbReference type="InterPro" id="IPR009076">
    <property type="entry name" value="FRB_dom"/>
</dbReference>
<evidence type="ECO:0000256" key="1">
    <source>
        <dbReference type="ARBA" id="ARBA00011031"/>
    </source>
</evidence>
<dbReference type="InterPro" id="IPR036940">
    <property type="entry name" value="PI3/4_kinase_cat_sf"/>
</dbReference>
<dbReference type="Pfam" id="PF23593">
    <property type="entry name" value="HEAT_ATR"/>
    <property type="match status" value="1"/>
</dbReference>
<dbReference type="InterPro" id="IPR024585">
    <property type="entry name" value="mTOR_dom"/>
</dbReference>
<dbReference type="Pfam" id="PF00454">
    <property type="entry name" value="PI3_PI4_kinase"/>
    <property type="match status" value="1"/>
</dbReference>
<dbReference type="SMART" id="SM01346">
    <property type="entry name" value="DUF3385"/>
    <property type="match status" value="1"/>
</dbReference>
<dbReference type="GO" id="GO:0010605">
    <property type="term" value="P:negative regulation of macromolecule metabolic process"/>
    <property type="evidence" value="ECO:0007669"/>
    <property type="project" value="UniProtKB-ARBA"/>
</dbReference>
<dbReference type="InterPro" id="IPR011990">
    <property type="entry name" value="TPR-like_helical_dom_sf"/>
</dbReference>
<keyword evidence="7" id="KW-0131">Cell cycle</keyword>
<dbReference type="Gene3D" id="1.20.120.150">
    <property type="entry name" value="FKBP12-rapamycin binding domain"/>
    <property type="match status" value="1"/>
</dbReference>
<dbReference type="PROSITE" id="PS51190">
    <property type="entry name" value="FATC"/>
    <property type="match status" value="1"/>
</dbReference>
<dbReference type="GO" id="GO:0045893">
    <property type="term" value="P:positive regulation of DNA-templated transcription"/>
    <property type="evidence" value="ECO:0007669"/>
    <property type="project" value="UniProtKB-ARBA"/>
</dbReference>
<keyword evidence="6 10" id="KW-0067">ATP-binding</keyword>
<keyword evidence="4 10" id="KW-0547">Nucleotide-binding</keyword>
<dbReference type="SUPFAM" id="SSF47212">
    <property type="entry name" value="FKBP12-rapamycin-binding domain of FKBP-rapamycin-associated protein (FRAP)"/>
    <property type="match status" value="1"/>
</dbReference>
<dbReference type="SMART" id="SM01343">
    <property type="entry name" value="FATC"/>
    <property type="match status" value="1"/>
</dbReference>
<dbReference type="Gene3D" id="3.30.1010.10">
    <property type="entry name" value="Phosphatidylinositol 3-kinase Catalytic Subunit, Chain A, domain 4"/>
    <property type="match status" value="1"/>
</dbReference>
<dbReference type="Pfam" id="PF02260">
    <property type="entry name" value="FATC"/>
    <property type="match status" value="1"/>
</dbReference>
<dbReference type="GO" id="GO:0005524">
    <property type="term" value="F:ATP binding"/>
    <property type="evidence" value="ECO:0007669"/>
    <property type="project" value="UniProtKB-KW"/>
</dbReference>
<keyword evidence="5 10" id="KW-0418">Kinase</keyword>
<dbReference type="Ensembl" id="ENSCSAVT00000001996.1">
    <property type="protein sequence ID" value="ENSCSAVP00000001962.1"/>
    <property type="gene ID" value="ENSCSAVG00000001147.1"/>
</dbReference>
<feature type="domain" description="FATC" evidence="13">
    <location>
        <begin position="2408"/>
        <end position="2440"/>
    </location>
</feature>
<dbReference type="FunFam" id="3.30.1010.10:FF:000004">
    <property type="entry name" value="Serine/threonine-protein kinase TOR"/>
    <property type="match status" value="1"/>
</dbReference>
<keyword evidence="15" id="KW-1185">Reference proteome</keyword>
<proteinExistence type="inferred from homology"/>
<dbReference type="Proteomes" id="UP000007875">
    <property type="component" value="Unassembled WGS sequence"/>
</dbReference>
<dbReference type="PROSITE" id="PS00916">
    <property type="entry name" value="PI3_4_KINASE_2"/>
    <property type="match status" value="1"/>
</dbReference>
<dbReference type="GO" id="GO:0016242">
    <property type="term" value="P:negative regulation of macroautophagy"/>
    <property type="evidence" value="ECO:0007669"/>
    <property type="project" value="TreeGrafter"/>
</dbReference>
<dbReference type="GO" id="GO:0044877">
    <property type="term" value="F:protein-containing complex binding"/>
    <property type="evidence" value="ECO:0007669"/>
    <property type="project" value="InterPro"/>
</dbReference>
<dbReference type="PROSITE" id="PS00915">
    <property type="entry name" value="PI3_4_KINASE_1"/>
    <property type="match status" value="1"/>
</dbReference>
<dbReference type="SUPFAM" id="SSF48371">
    <property type="entry name" value="ARM repeat"/>
    <property type="match status" value="1"/>
</dbReference>
<dbReference type="GO" id="GO:0004674">
    <property type="term" value="F:protein serine/threonine kinase activity"/>
    <property type="evidence" value="ECO:0007669"/>
    <property type="project" value="UniProtKB-KW"/>
</dbReference>
<feature type="domain" description="FAT" evidence="12">
    <location>
        <begin position="1311"/>
        <end position="1865"/>
    </location>
</feature>
<evidence type="ECO:0000256" key="8">
    <source>
        <dbReference type="ARBA" id="ARBA00047899"/>
    </source>
</evidence>
<evidence type="ECO:0000256" key="9">
    <source>
        <dbReference type="ARBA" id="ARBA00048679"/>
    </source>
</evidence>
<dbReference type="GO" id="GO:0005737">
    <property type="term" value="C:cytoplasm"/>
    <property type="evidence" value="ECO:0007669"/>
    <property type="project" value="TreeGrafter"/>
</dbReference>
<dbReference type="InterPro" id="IPR026683">
    <property type="entry name" value="TOR_cat"/>
</dbReference>
<dbReference type="InterPro" id="IPR036738">
    <property type="entry name" value="FRB_sf"/>
</dbReference>
<dbReference type="PROSITE" id="PS50290">
    <property type="entry name" value="PI3_4_KINASE_3"/>
    <property type="match status" value="1"/>
</dbReference>
<dbReference type="EC" id="2.7.11.1" evidence="10"/>
<sequence length="2440" mass="276704">MAGGVQTFVQGLKSRNEETRLATATALQHYINTELSSEQNAEFMNELNSNIYEMVSSSDVNEKKGGLLGIVSQIDIDGSHGQLSRFYNLIKSLLPSSDVGVMEMAAQVMGRMAASSGNRTEHIEFQVRRSVEWLGTEKNDLRRNAAVLILREMAISSSTIFYQQIQSFFDGIFNVIHDSKQSIRECAIEALRVALSLVVQRETKESKHRPIWYEEIIQLNISSLVRDDRVHSSLLILIELLRVCTNHDVYRRWSHQLCVFPKTYSHQSISREGIFLTKNVNIRNNLIYSVNKYCFIFTTSDYKKLNFEFLSHFLQMCQFVLSFRTSRNVMIQHSVMSLLPRLALFNPVKFTESYLSDSMIFLFACLKKDRDRSAAFLAIGLMSMAVTSAIEPYTPKLFEFIKQYLPPKEPSSKRQRNYVPESSIFGCIPMVAKSAPAVAVPYIRDELLQPMFNVGLNAAVMQSLHDLSRIPSLCQSIHDGVLVTLSSVLLPNLHPGGDSNAGNVVLPTLIRFIETTEISTIILALRTLAMFRFTNNEPRRSKIPPTCATRTVNLRLHAVATVVALMEPSIPRPCTSSNQTIYPVLSPKLAKIIQSILNLAISDSDKQVRMHVLTLLDDHFDCYLILSENLNLLFVALHDEAFEVQEIAIQTIGRLSELNPAYVMPMLRRTHIQLVAELEHSGIGRNKLQASRLIGRLARNAPSFMHAYVVPTIKTLITKLKDEEQTVAVSVGMMRTIGDLAEVGGHDVSVVIDQLFPIILSMLQAMSCFTKREVALVTLGKVVESTGYVVEPYFKCPTLLDVLLAFLKTEPSLAFRKEVMKVLGLIGTLDPFKHKMNQCSPEDVSVGANDRRIKKDTDFNVNDMLVSIGTTSEDFYPAVAITTLMRVLRDPLLSSHHKDVIQAVNHMFQSLKVKCVPYLPEIIPTYLSTIQTCDPSIREFLFKSLGLITSTVKQHARGFMDRIFAVIKEYWGMGSGMQSTLLSLTEEIAAALSSEFKLYLPQIIPYALRIFLYDDSPGKTVTLQLLHALEVFGVNMDDYSHILLPPMMQLLRAHDTPINIKSAILETLSTLCDCIDLREHMSLIVHPLTYILDTTPDLQQPAVRALCAAIKQFGARFAVLVPMVDQIMLKHKISSTLYETLVSKITKVSGMLRSDYDGFMWSGGGISDDKTAQPSDISLTKKIHIHTSNLQMAWTVTRRVSKDDWLEWLRHLSIALLKESPSLALKACSAFAKTYTPLASHSYIYSNASFLSCWSELDEGQQDELISCVEKALAAPDVPPEVTHTLLNLAEFMEHTDKGPLPMCDDNGVMLLGETASRCRAFAKALHYKELEFNKNPSSSVIGDLININSKLGQPEAADGALQCYINTMQKPNQQHNINVEWYERLHKWEAAKSAYHTKLCVPLTEADCPDDKLRKERITENKIGYMRCLEALGEWDSLHTYAEEQWSTCNTGDSRKRMARLAAAAAWGLGKWTSMDEYACMIPREHYDGTLYRAVIAIHQGHFPQAQECISEAREILDSELTALAGESHSRAYPALVNCQLLAELEEVIHYKLMPERRAVIRQAWWDRLQGCQRKLEDWQRIIQVRSLVVSPQEDMRTLLKFSSLCMKTGRQVLAHKTLVKLLNMDPKKEPNKALPTTYPYVSFAYIKHIWKLGKKEEALSRMHKFVATIQNVPPTLSDAEQRSELKHLLARCFLKLGEWNQNMNGLNEQNITQIINFHKLSTEHDRSWYKAWHSWAVINFDQLIQPSHTQQSDYSNSILKYAIPSVQGFFHSIALSHGNSLQDTLRVLTLWFEYGHHHSLHDVLVEGIKSIKIENWLQVIPQLIARIDSPKSLVSSINHHLLTDIGKHHPQALIYPLAVASKSSISMRNHAANKILNKMCDHSNNLVKQAIMVSEELIRVAILWHELWHEGLEEASRLYFGERDVRAMLATLEPLHALLERGPQTLKEITFHHPSTNIKTFQAYGRDLQEAQDWCRKFTQSSNIKDLNQAWDLYYHVFRRISKQLPQLTTIELQYVSPKLMVCKDLELAVPGTYNTSKPIVCIRSVQHTLQVITSKQRPRKLSIKGSNGKDYTFLLKGHEDLRQDERVMQLFGLVNTLLTMDQASSRKNLSIQRFSVVPLSTNSGLIGWVPNCDTLHALIRDYRDKKKILLNIEHRIMLRMAPDYDHLSLMQKVEVFEHAINNTAGDDLSRLIWLKSPTSEAWFDRRTNYTRSLAVMSMVGHVLGLGDRHPSNLMLDRVSGKVLHIDFGDCFEVAMAREKFPEKIPFRLTRMLTNAMEVTGIEGNYKHTCRMVMTVLRQHKESVMAVLEAFVYDPLLNWRLVDNSDHNRVLEGGSVSDALGVGHHNISLAAVLNSTPDNILFYTVIVPLLGHFRTVVARPEVLNKKALAIVNRVRDKLTGCDFSSVPIDVPTQVDYLIKQATSHENLCQCYIGWCPFW</sequence>
<dbReference type="InterPro" id="IPR050517">
    <property type="entry name" value="DDR_Repair_Kinase"/>
</dbReference>
<evidence type="ECO:0000256" key="2">
    <source>
        <dbReference type="ARBA" id="ARBA00022679"/>
    </source>
</evidence>
<keyword evidence="10" id="KW-0723">Serine/threonine-protein kinase</keyword>
<reference evidence="15" key="1">
    <citation type="submission" date="2003-08" db="EMBL/GenBank/DDBJ databases">
        <authorList>
            <person name="Birren B."/>
            <person name="Nusbaum C."/>
            <person name="Abebe A."/>
            <person name="Abouelleil A."/>
            <person name="Adekoya E."/>
            <person name="Ait-zahra M."/>
            <person name="Allen N."/>
            <person name="Allen T."/>
            <person name="An P."/>
            <person name="Anderson M."/>
            <person name="Anderson S."/>
            <person name="Arachchi H."/>
            <person name="Armbruster J."/>
            <person name="Bachantsang P."/>
            <person name="Baldwin J."/>
            <person name="Barry A."/>
            <person name="Bayul T."/>
            <person name="Blitshsteyn B."/>
            <person name="Bloom T."/>
            <person name="Blye J."/>
            <person name="Boguslavskiy L."/>
            <person name="Borowsky M."/>
            <person name="Boukhgalter B."/>
            <person name="Brunache A."/>
            <person name="Butler J."/>
            <person name="Calixte N."/>
            <person name="Calvo S."/>
            <person name="Camarata J."/>
            <person name="Campo K."/>
            <person name="Chang J."/>
            <person name="Cheshatsang Y."/>
            <person name="Citroen M."/>
            <person name="Collymore A."/>
            <person name="Considine T."/>
            <person name="Cook A."/>
            <person name="Cooke P."/>
            <person name="Corum B."/>
            <person name="Cuomo C."/>
            <person name="David R."/>
            <person name="Dawoe T."/>
            <person name="Degray S."/>
            <person name="Dodge S."/>
            <person name="Dooley K."/>
            <person name="Dorje P."/>
            <person name="Dorjee K."/>
            <person name="Dorris L."/>
            <person name="Duffey N."/>
            <person name="Dupes A."/>
            <person name="Elkins T."/>
            <person name="Engels R."/>
            <person name="Erickson J."/>
            <person name="Farina A."/>
            <person name="Faro S."/>
            <person name="Ferreira P."/>
            <person name="Fischer H."/>
            <person name="Fitzgerald M."/>
            <person name="Foley K."/>
            <person name="Gage D."/>
            <person name="Galagan J."/>
            <person name="Gearin G."/>
            <person name="Gnerre S."/>
            <person name="Gnirke A."/>
            <person name="Goyette A."/>
            <person name="Graham J."/>
            <person name="Grandbois E."/>
            <person name="Gyaltsen K."/>
            <person name="Hafez N."/>
            <person name="Hagopian D."/>
            <person name="Hagos B."/>
            <person name="Hall J."/>
            <person name="Hatcher B."/>
            <person name="Heller A."/>
            <person name="Higgins H."/>
            <person name="Honan T."/>
            <person name="Horn A."/>
            <person name="Houde N."/>
            <person name="Hughes L."/>
            <person name="Hulme W."/>
            <person name="Husby E."/>
            <person name="Iliev I."/>
            <person name="Jaffe D."/>
            <person name="Jones C."/>
            <person name="Kamal M."/>
            <person name="Kamat A."/>
            <person name="Kamvysselis M."/>
            <person name="Karlsson E."/>
            <person name="Kells C."/>
            <person name="Kieu A."/>
            <person name="Kisner P."/>
            <person name="Kodira C."/>
            <person name="Kulbokas E."/>
            <person name="Labutti K."/>
            <person name="Lama D."/>
            <person name="Landers T."/>
            <person name="Leger J."/>
            <person name="Levine S."/>
            <person name="Lewis D."/>
            <person name="Lewis T."/>
            <person name="Lindblad-toh K."/>
            <person name="Liu X."/>
            <person name="Lokyitsang T."/>
            <person name="Lokyitsang Y."/>
            <person name="Lucien O."/>
            <person name="Lui A."/>
            <person name="Ma L.J."/>
            <person name="Mabbitt R."/>
            <person name="Macdonald J."/>
            <person name="Maclean C."/>
            <person name="Major J."/>
            <person name="Manning J."/>
            <person name="Marabella R."/>
            <person name="Maru K."/>
            <person name="Matthews C."/>
            <person name="Mauceli E."/>
            <person name="Mccarthy M."/>
            <person name="Mcdonough S."/>
            <person name="Mcghee T."/>
            <person name="Meldrim J."/>
            <person name="Meneus L."/>
            <person name="Mesirov J."/>
            <person name="Mihalev A."/>
            <person name="Mihova T."/>
            <person name="Mikkelsen T."/>
            <person name="Mlenga V."/>
            <person name="Moru K."/>
            <person name="Mozes J."/>
            <person name="Mulrain L."/>
            <person name="Munson G."/>
            <person name="Naylor J."/>
            <person name="Newes C."/>
            <person name="Nguyen C."/>
            <person name="Nguyen N."/>
            <person name="Nguyen T."/>
            <person name="Nicol R."/>
            <person name="Nielsen C."/>
            <person name="Nizzari M."/>
            <person name="Norbu C."/>
            <person name="Norbu N."/>
            <person name="O'donnell P."/>
            <person name="Okoawo O."/>
            <person name="O'leary S."/>
            <person name="Omotosho B."/>
            <person name="O'neill K."/>
            <person name="Osman S."/>
            <person name="Parker S."/>
            <person name="Perrin D."/>
            <person name="Phunkhang P."/>
            <person name="Piqani B."/>
            <person name="Purcell S."/>
            <person name="Rachupka T."/>
            <person name="Ramasamy U."/>
            <person name="Rameau R."/>
            <person name="Ray V."/>
            <person name="Raymond C."/>
            <person name="Retta R."/>
            <person name="Richardson S."/>
            <person name="Rise C."/>
            <person name="Rodriguez J."/>
            <person name="Rogers J."/>
            <person name="Rogov P."/>
            <person name="Rutman M."/>
            <person name="Schupbach R."/>
            <person name="Seaman C."/>
            <person name="Settipalli S."/>
            <person name="Sharpe T."/>
            <person name="Sheridan J."/>
            <person name="Sherpa N."/>
            <person name="Shi J."/>
            <person name="Smirnov S."/>
            <person name="Smith C."/>
            <person name="Sougnez C."/>
            <person name="Spencer B."/>
            <person name="Stalker J."/>
            <person name="Stange-thomann N."/>
            <person name="Stavropoulos S."/>
            <person name="Stetson K."/>
            <person name="Stone C."/>
            <person name="Stone S."/>
            <person name="Stubbs M."/>
            <person name="Talamas J."/>
            <person name="Tchuinga P."/>
            <person name="Tenzing P."/>
            <person name="Tesfaye S."/>
            <person name="Theodore J."/>
            <person name="Thoulutsang Y."/>
            <person name="Topham K."/>
            <person name="Towey S."/>
            <person name="Tsamla T."/>
            <person name="Tsomo N."/>
            <person name="Vallee D."/>
            <person name="Vassiliev H."/>
            <person name="Venkataraman V."/>
            <person name="Vinson J."/>
            <person name="Vo A."/>
            <person name="Wade C."/>
            <person name="Wang S."/>
            <person name="Wangchuk T."/>
            <person name="Wangdi T."/>
            <person name="Whittaker C."/>
            <person name="Wilkinson J."/>
            <person name="Wu Y."/>
            <person name="Wyman D."/>
            <person name="Yadav S."/>
            <person name="Yang S."/>
            <person name="Yang X."/>
            <person name="Yeager S."/>
            <person name="Yee E."/>
            <person name="Young G."/>
            <person name="Zainoun J."/>
            <person name="Zembeck L."/>
            <person name="Zimmer A."/>
            <person name="Zody M."/>
            <person name="Lander E."/>
        </authorList>
    </citation>
    <scope>NUCLEOTIDE SEQUENCE [LARGE SCALE GENOMIC DNA]</scope>
</reference>
<evidence type="ECO:0000313" key="14">
    <source>
        <dbReference type="Ensembl" id="ENSCSAVP00000001962.1"/>
    </source>
</evidence>
<accession>H2Y9G4</accession>
<dbReference type="GeneTree" id="ENSGT00930000151037"/>
<dbReference type="GO" id="GO:0031932">
    <property type="term" value="C:TORC2 complex"/>
    <property type="evidence" value="ECO:0007669"/>
    <property type="project" value="TreeGrafter"/>
</dbReference>
<dbReference type="Pfam" id="PF08771">
    <property type="entry name" value="FRB_dom"/>
    <property type="match status" value="1"/>
</dbReference>
<dbReference type="PROSITE" id="PS51189">
    <property type="entry name" value="FAT"/>
    <property type="match status" value="1"/>
</dbReference>
<dbReference type="FunFam" id="1.10.1070.11:FF:000007">
    <property type="entry name" value="Serine/threonine-protein kinase TOR"/>
    <property type="match status" value="1"/>
</dbReference>
<dbReference type="PANTHER" id="PTHR11139:SF9">
    <property type="entry name" value="SERINE_THREONINE-PROTEIN KINASE MTOR"/>
    <property type="match status" value="1"/>
</dbReference>
<dbReference type="InterPro" id="IPR003152">
    <property type="entry name" value="FATC_dom"/>
</dbReference>
<evidence type="ECO:0000259" key="13">
    <source>
        <dbReference type="PROSITE" id="PS51190"/>
    </source>
</evidence>
<dbReference type="InterPro" id="IPR057564">
    <property type="entry name" value="HEAT_ATR"/>
</dbReference>
<dbReference type="InterPro" id="IPR011009">
    <property type="entry name" value="Kinase-like_dom_sf"/>
</dbReference>
<evidence type="ECO:0000259" key="12">
    <source>
        <dbReference type="PROSITE" id="PS51189"/>
    </source>
</evidence>
<comment type="catalytic activity">
    <reaction evidence="8 10">
        <text>L-threonyl-[protein] + ATP = O-phospho-L-threonyl-[protein] + ADP + H(+)</text>
        <dbReference type="Rhea" id="RHEA:46608"/>
        <dbReference type="Rhea" id="RHEA-COMP:11060"/>
        <dbReference type="Rhea" id="RHEA-COMP:11605"/>
        <dbReference type="ChEBI" id="CHEBI:15378"/>
        <dbReference type="ChEBI" id="CHEBI:30013"/>
        <dbReference type="ChEBI" id="CHEBI:30616"/>
        <dbReference type="ChEBI" id="CHEBI:61977"/>
        <dbReference type="ChEBI" id="CHEBI:456216"/>
        <dbReference type="EC" id="2.7.11.1"/>
    </reaction>
</comment>
<dbReference type="Gene3D" id="1.10.1070.11">
    <property type="entry name" value="Phosphatidylinositol 3-/4-kinase, catalytic domain"/>
    <property type="match status" value="1"/>
</dbReference>
<dbReference type="GO" id="GO:2000243">
    <property type="term" value="P:positive regulation of reproductive process"/>
    <property type="evidence" value="ECO:0007669"/>
    <property type="project" value="UniProtKB-ARBA"/>
</dbReference>
<dbReference type="FunFam" id="1.20.120.150:FF:000001">
    <property type="entry name" value="Serine/threonine-protein kinase TOR"/>
    <property type="match status" value="1"/>
</dbReference>
<dbReference type="SMART" id="SM00146">
    <property type="entry name" value="PI3Kc"/>
    <property type="match status" value="1"/>
</dbReference>
<evidence type="ECO:0000256" key="10">
    <source>
        <dbReference type="RuleBase" id="RU364109"/>
    </source>
</evidence>
<name>H2Y9G4_CIOSA</name>
<dbReference type="InterPro" id="IPR000403">
    <property type="entry name" value="PI3/4_kinase_cat_dom"/>
</dbReference>
<evidence type="ECO:0000256" key="4">
    <source>
        <dbReference type="ARBA" id="ARBA00022741"/>
    </source>
</evidence>
<comment type="similarity">
    <text evidence="1 10">Belongs to the PI3/PI4-kinase family.</text>
</comment>
<keyword evidence="3" id="KW-0677">Repeat</keyword>
<dbReference type="SMART" id="SM01345">
    <property type="entry name" value="Rapamycin_bind"/>
    <property type="match status" value="1"/>
</dbReference>
<dbReference type="GO" id="GO:0045930">
    <property type="term" value="P:negative regulation of mitotic cell cycle"/>
    <property type="evidence" value="ECO:0007669"/>
    <property type="project" value="UniProtKB-ARBA"/>
</dbReference>
<keyword evidence="2 10" id="KW-0808">Transferase</keyword>
<reference evidence="14" key="3">
    <citation type="submission" date="2025-09" db="UniProtKB">
        <authorList>
            <consortium name="Ensembl"/>
        </authorList>
    </citation>
    <scope>IDENTIFICATION</scope>
</reference>
<dbReference type="GO" id="GO:0005634">
    <property type="term" value="C:nucleus"/>
    <property type="evidence" value="ECO:0007669"/>
    <property type="project" value="TreeGrafter"/>
</dbReference>
<evidence type="ECO:0000259" key="11">
    <source>
        <dbReference type="PROSITE" id="PS50290"/>
    </source>
</evidence>
<dbReference type="CDD" id="cd05169">
    <property type="entry name" value="PIKKc_TOR"/>
    <property type="match status" value="1"/>
</dbReference>
<evidence type="ECO:0000313" key="15">
    <source>
        <dbReference type="Proteomes" id="UP000007875"/>
    </source>
</evidence>
<feature type="domain" description="PI3K/PI4K catalytic" evidence="11">
    <location>
        <begin position="2048"/>
        <end position="2359"/>
    </location>
</feature>
<dbReference type="GO" id="GO:0106310">
    <property type="term" value="F:protein serine kinase activity"/>
    <property type="evidence" value="ECO:0007669"/>
    <property type="project" value="RHEA"/>
</dbReference>
<dbReference type="InterPro" id="IPR018936">
    <property type="entry name" value="PI3/4_kinase_CS"/>
</dbReference>
<evidence type="ECO:0000256" key="6">
    <source>
        <dbReference type="ARBA" id="ARBA00022840"/>
    </source>
</evidence>
<evidence type="ECO:0000256" key="5">
    <source>
        <dbReference type="ARBA" id="ARBA00022777"/>
    </source>
</evidence>
<protein>
    <recommendedName>
        <fullName evidence="10">Serine/threonine-protein kinase TOR</fullName>
        <ecNumber evidence="10">2.7.11.1</ecNumber>
    </recommendedName>
</protein>
<dbReference type="GO" id="GO:0031931">
    <property type="term" value="C:TORC1 complex"/>
    <property type="evidence" value="ECO:0007669"/>
    <property type="project" value="UniProtKB-ARBA"/>
</dbReference>
<dbReference type="Pfam" id="PF02259">
    <property type="entry name" value="FAT"/>
    <property type="match status" value="1"/>
</dbReference>
<reference evidence="14" key="2">
    <citation type="submission" date="2025-08" db="UniProtKB">
        <authorList>
            <consortium name="Ensembl"/>
        </authorList>
    </citation>
    <scope>IDENTIFICATION</scope>
</reference>
<dbReference type="PANTHER" id="PTHR11139">
    <property type="entry name" value="ATAXIA TELANGIECTASIA MUTATED ATM -RELATED"/>
    <property type="match status" value="1"/>
</dbReference>
<evidence type="ECO:0000256" key="3">
    <source>
        <dbReference type="ARBA" id="ARBA00022737"/>
    </source>
</evidence>
<dbReference type="Pfam" id="PF11865">
    <property type="entry name" value="mTOR_dom"/>
    <property type="match status" value="1"/>
</dbReference>
<dbReference type="Gene3D" id="1.25.10.10">
    <property type="entry name" value="Leucine-rich Repeat Variant"/>
    <property type="match status" value="4"/>
</dbReference>
<dbReference type="GO" id="GO:0045787">
    <property type="term" value="P:positive regulation of cell cycle"/>
    <property type="evidence" value="ECO:0007669"/>
    <property type="project" value="UniProtKB-ARBA"/>
</dbReference>